<dbReference type="EMBL" id="BK032557">
    <property type="protein sequence ID" value="DAF47724.1"/>
    <property type="molecule type" value="Genomic_DNA"/>
</dbReference>
<dbReference type="InterPro" id="IPR057163">
    <property type="entry name" value="DUF7841"/>
</dbReference>
<evidence type="ECO:0000259" key="1">
    <source>
        <dbReference type="Pfam" id="PF25223"/>
    </source>
</evidence>
<organism evidence="2">
    <name type="scientific">Myoviridae sp. ctByu2</name>
    <dbReference type="NCBI Taxonomy" id="2827668"/>
    <lineage>
        <taxon>Viruses</taxon>
        <taxon>Duplodnaviria</taxon>
        <taxon>Heunggongvirae</taxon>
        <taxon>Uroviricota</taxon>
        <taxon>Caudoviricetes</taxon>
    </lineage>
</organism>
<reference evidence="2" key="1">
    <citation type="journal article" date="2021" name="Proc. Natl. Acad. Sci. U.S.A.">
        <title>A Catalog of Tens of Thousands of Viruses from Human Metagenomes Reveals Hidden Associations with Chronic Diseases.</title>
        <authorList>
            <person name="Tisza M.J."/>
            <person name="Buck C.B."/>
        </authorList>
    </citation>
    <scope>NUCLEOTIDE SEQUENCE</scope>
    <source>
        <strain evidence="2">CtByu2</strain>
    </source>
</reference>
<dbReference type="Pfam" id="PF25223">
    <property type="entry name" value="DUF7841"/>
    <property type="match status" value="1"/>
</dbReference>
<feature type="domain" description="DUF7841" evidence="1">
    <location>
        <begin position="65"/>
        <end position="160"/>
    </location>
</feature>
<accession>A0A8S5S9J8</accession>
<sequence length="173" mass="20537">MDKKELLEKFDALLKEAMKTNDKEDIVMSMDMFKKTFLLLADTNFRDAKEVYECFDGTLKYYNFLTETEADAVVDHFVNQDGSKGPKWRDADDLFKIIEDMGGKIECAPYYNKWALYVTMNKFFSDQNSAILKWVGDNKDKYIEACYDLSVTQLKDKDRPNWVRWYFHVEDKF</sequence>
<name>A0A8S5S9J8_9CAUD</name>
<proteinExistence type="predicted"/>
<evidence type="ECO:0000313" key="2">
    <source>
        <dbReference type="EMBL" id="DAF47724.1"/>
    </source>
</evidence>
<protein>
    <recommendedName>
        <fullName evidence="1">DUF7841 domain-containing protein</fullName>
    </recommendedName>
</protein>